<proteinExistence type="predicted"/>
<dbReference type="RefSeq" id="WP_000506614.1">
    <property type="nucleotide sequence ID" value="NZ_AKPL01000001.1"/>
</dbReference>
<protein>
    <submittedName>
        <fullName evidence="1">Uncharacterized protein</fullName>
    </submittedName>
</protein>
<dbReference type="PATRIC" id="fig|992075.3.peg.123"/>
<gene>
    <name evidence="1" type="ORF">HPHPP4_0123</name>
</gene>
<accession>J0PY71</accession>
<dbReference type="Proteomes" id="UP000004561">
    <property type="component" value="Unassembled WGS sequence"/>
</dbReference>
<evidence type="ECO:0000313" key="2">
    <source>
        <dbReference type="Proteomes" id="UP000004561"/>
    </source>
</evidence>
<comment type="caution">
    <text evidence="1">The sequence shown here is derived from an EMBL/GenBank/DDBJ whole genome shotgun (WGS) entry which is preliminary data.</text>
</comment>
<dbReference type="EMBL" id="AKPL01000001">
    <property type="protein sequence ID" value="EJC03658.1"/>
    <property type="molecule type" value="Genomic_DNA"/>
</dbReference>
<evidence type="ECO:0000313" key="1">
    <source>
        <dbReference type="EMBL" id="EJC03658.1"/>
    </source>
</evidence>
<dbReference type="AlphaFoldDB" id="J0PY71"/>
<sequence>MGFNVNQTTTYNGHFNQQTSIKPIAGFLTYEMYLNNLVTALNSTGNVLLPAQPVALQIGAKQASGLVGLNPNVLNISETPIGTNGVFGGVIIHNITDFVMPGDKAPALRPTQTSYVAEIGSGVEVFLPCDLSFLGQASMQFISWNKTNQCYTLETSGVESFGSQKVSLRSNVVEGQQIVFDTNNPTQTIFKDCYVSELPNR</sequence>
<organism evidence="1 2">
    <name type="scientific">Helicobacter pylori Hp P-4</name>
    <dbReference type="NCBI Taxonomy" id="992075"/>
    <lineage>
        <taxon>Bacteria</taxon>
        <taxon>Pseudomonadati</taxon>
        <taxon>Campylobacterota</taxon>
        <taxon>Epsilonproteobacteria</taxon>
        <taxon>Campylobacterales</taxon>
        <taxon>Helicobacteraceae</taxon>
        <taxon>Helicobacter</taxon>
    </lineage>
</organism>
<name>J0PY71_HELPX</name>
<reference evidence="1 2" key="1">
    <citation type="journal article" date="2013" name="Pathog. Dis.">
        <title>Genome sequences of 65 Helicobacter pylori strains isolated from asymptomatic individuals and patients with gastric cancer, peptic ulcer disease, or gastritis.</title>
        <authorList>
            <person name="Blanchard T.G."/>
            <person name="Czinn S.J."/>
            <person name="Correa P."/>
            <person name="Nakazawa T."/>
            <person name="Keelan M."/>
            <person name="Morningstar L."/>
            <person name="Santana-Cruz I."/>
            <person name="Maroo A."/>
            <person name="McCracken C."/>
            <person name="Shefchek K."/>
            <person name="Daugherty S."/>
            <person name="Song Y."/>
            <person name="Fraser C.M."/>
            <person name="Fricke W.F."/>
        </authorList>
    </citation>
    <scope>NUCLEOTIDE SEQUENCE [LARGE SCALE GENOMIC DNA]</scope>
    <source>
        <strain evidence="1 2">Hp P-4</strain>
    </source>
</reference>